<feature type="region of interest" description="Disordered" evidence="1">
    <location>
        <begin position="42"/>
        <end position="72"/>
    </location>
</feature>
<evidence type="ECO:0000313" key="2">
    <source>
        <dbReference type="EMBL" id="KAL0179759.1"/>
    </source>
</evidence>
<accession>A0ABD0Q0H6</accession>
<sequence length="72" mass="7750">FNFTITYRPGNRNWKEPILPPALIVKEDVCPHIPTAVPYGLSSQSTGLWTSSQPTDPLAPPSSVLVCPATSS</sequence>
<feature type="non-terminal residue" evidence="2">
    <location>
        <position position="72"/>
    </location>
</feature>
<organism evidence="2 3">
    <name type="scientific">Cirrhinus mrigala</name>
    <name type="common">Mrigala</name>
    <dbReference type="NCBI Taxonomy" id="683832"/>
    <lineage>
        <taxon>Eukaryota</taxon>
        <taxon>Metazoa</taxon>
        <taxon>Chordata</taxon>
        <taxon>Craniata</taxon>
        <taxon>Vertebrata</taxon>
        <taxon>Euteleostomi</taxon>
        <taxon>Actinopterygii</taxon>
        <taxon>Neopterygii</taxon>
        <taxon>Teleostei</taxon>
        <taxon>Ostariophysi</taxon>
        <taxon>Cypriniformes</taxon>
        <taxon>Cyprinidae</taxon>
        <taxon>Labeoninae</taxon>
        <taxon>Labeonini</taxon>
        <taxon>Cirrhinus</taxon>
    </lineage>
</organism>
<gene>
    <name evidence="2" type="ORF">M9458_025201</name>
</gene>
<dbReference type="Proteomes" id="UP001529510">
    <property type="component" value="Unassembled WGS sequence"/>
</dbReference>
<evidence type="ECO:0000256" key="1">
    <source>
        <dbReference type="SAM" id="MobiDB-lite"/>
    </source>
</evidence>
<keyword evidence="3" id="KW-1185">Reference proteome</keyword>
<name>A0ABD0Q0H6_CIRMR</name>
<protein>
    <submittedName>
        <fullName evidence="2">Uncharacterized protein</fullName>
    </submittedName>
</protein>
<reference evidence="2 3" key="1">
    <citation type="submission" date="2024-05" db="EMBL/GenBank/DDBJ databases">
        <title>Genome sequencing and assembly of Indian major carp, Cirrhinus mrigala (Hamilton, 1822).</title>
        <authorList>
            <person name="Mohindra V."/>
            <person name="Chowdhury L.M."/>
            <person name="Lal K."/>
            <person name="Jena J.K."/>
        </authorList>
    </citation>
    <scope>NUCLEOTIDE SEQUENCE [LARGE SCALE GENOMIC DNA]</scope>
    <source>
        <strain evidence="2">CM1030</strain>
        <tissue evidence="2">Blood</tissue>
    </source>
</reference>
<dbReference type="EMBL" id="JAMKFB020000012">
    <property type="protein sequence ID" value="KAL0179759.1"/>
    <property type="molecule type" value="Genomic_DNA"/>
</dbReference>
<proteinExistence type="predicted"/>
<feature type="compositionally biased region" description="Polar residues" evidence="1">
    <location>
        <begin position="42"/>
        <end position="55"/>
    </location>
</feature>
<comment type="caution">
    <text evidence="2">The sequence shown here is derived from an EMBL/GenBank/DDBJ whole genome shotgun (WGS) entry which is preliminary data.</text>
</comment>
<dbReference type="AlphaFoldDB" id="A0ABD0Q0H6"/>
<feature type="non-terminal residue" evidence="2">
    <location>
        <position position="1"/>
    </location>
</feature>
<evidence type="ECO:0000313" key="3">
    <source>
        <dbReference type="Proteomes" id="UP001529510"/>
    </source>
</evidence>